<evidence type="ECO:0000313" key="2">
    <source>
        <dbReference type="Proteomes" id="UP001221142"/>
    </source>
</evidence>
<dbReference type="AlphaFoldDB" id="A0AAD7BAU2"/>
<dbReference type="EMBL" id="JARKIF010000024">
    <property type="protein sequence ID" value="KAJ7615438.1"/>
    <property type="molecule type" value="Genomic_DNA"/>
</dbReference>
<comment type="caution">
    <text evidence="1">The sequence shown here is derived from an EMBL/GenBank/DDBJ whole genome shotgun (WGS) entry which is preliminary data.</text>
</comment>
<organism evidence="1 2">
    <name type="scientific">Roridomyces roridus</name>
    <dbReference type="NCBI Taxonomy" id="1738132"/>
    <lineage>
        <taxon>Eukaryota</taxon>
        <taxon>Fungi</taxon>
        <taxon>Dikarya</taxon>
        <taxon>Basidiomycota</taxon>
        <taxon>Agaricomycotina</taxon>
        <taxon>Agaricomycetes</taxon>
        <taxon>Agaricomycetidae</taxon>
        <taxon>Agaricales</taxon>
        <taxon>Marasmiineae</taxon>
        <taxon>Mycenaceae</taxon>
        <taxon>Roridomyces</taxon>
    </lineage>
</organism>
<dbReference type="Proteomes" id="UP001221142">
    <property type="component" value="Unassembled WGS sequence"/>
</dbReference>
<proteinExistence type="predicted"/>
<sequence length="137" mass="14987">MACYLWVGPMNAKVVFVTGRVTRRGSRVRVPTGTGPGRQLNFLQTRGYPPQPVGIAQTPPNTPCASTLKTRADWNVTEPTSSSQIHCGFHGSRVTRRPAARPVPVIAGTGFSGYGYGSSRKYPRETRDDYYAKVSQI</sequence>
<evidence type="ECO:0000313" key="1">
    <source>
        <dbReference type="EMBL" id="KAJ7615438.1"/>
    </source>
</evidence>
<gene>
    <name evidence="1" type="ORF">FB45DRAFT_873520</name>
</gene>
<reference evidence="1" key="1">
    <citation type="submission" date="2023-03" db="EMBL/GenBank/DDBJ databases">
        <title>Massive genome expansion in bonnet fungi (Mycena s.s.) driven by repeated elements and novel gene families across ecological guilds.</title>
        <authorList>
            <consortium name="Lawrence Berkeley National Laboratory"/>
            <person name="Harder C.B."/>
            <person name="Miyauchi S."/>
            <person name="Viragh M."/>
            <person name="Kuo A."/>
            <person name="Thoen E."/>
            <person name="Andreopoulos B."/>
            <person name="Lu D."/>
            <person name="Skrede I."/>
            <person name="Drula E."/>
            <person name="Henrissat B."/>
            <person name="Morin E."/>
            <person name="Kohler A."/>
            <person name="Barry K."/>
            <person name="LaButti K."/>
            <person name="Morin E."/>
            <person name="Salamov A."/>
            <person name="Lipzen A."/>
            <person name="Mereny Z."/>
            <person name="Hegedus B."/>
            <person name="Baldrian P."/>
            <person name="Stursova M."/>
            <person name="Weitz H."/>
            <person name="Taylor A."/>
            <person name="Grigoriev I.V."/>
            <person name="Nagy L.G."/>
            <person name="Martin F."/>
            <person name="Kauserud H."/>
        </authorList>
    </citation>
    <scope>NUCLEOTIDE SEQUENCE</scope>
    <source>
        <strain evidence="1">9284</strain>
    </source>
</reference>
<protein>
    <submittedName>
        <fullName evidence="1">Uncharacterized protein</fullName>
    </submittedName>
</protein>
<accession>A0AAD7BAU2</accession>
<keyword evidence="2" id="KW-1185">Reference proteome</keyword>
<name>A0AAD7BAU2_9AGAR</name>